<dbReference type="AlphaFoldDB" id="A0A6J3JWA4"/>
<evidence type="ECO:0000256" key="2">
    <source>
        <dbReference type="ARBA" id="ARBA00022475"/>
    </source>
</evidence>
<evidence type="ECO:0000256" key="9">
    <source>
        <dbReference type="ARBA" id="ARBA00023224"/>
    </source>
</evidence>
<dbReference type="GO" id="GO:0005549">
    <property type="term" value="F:odorant binding"/>
    <property type="evidence" value="ECO:0007669"/>
    <property type="project" value="InterPro"/>
</dbReference>
<feature type="transmembrane region" description="Helical" evidence="10">
    <location>
        <begin position="69"/>
        <end position="89"/>
    </location>
</feature>
<keyword evidence="11" id="KW-1185">Reference proteome</keyword>
<keyword evidence="7 10" id="KW-0472">Membrane</keyword>
<dbReference type="PANTHER" id="PTHR21137">
    <property type="entry name" value="ODORANT RECEPTOR"/>
    <property type="match status" value="1"/>
</dbReference>
<keyword evidence="9 10" id="KW-0807">Transducer</keyword>
<sequence>MSDDKTKREFEKTIDLNLALLRLAGVVSSERASRDTLASLAFVCMTINTVSYVYEFATSSYTLATVLESFAMIISLVAGQTRFVILLWLRDSCQTMLNICESFWSTLNLREKKIVQSYTNKAKLLSRCYLFSCVSTIFFYVLLIQFGSLIFSEPKHFANVTLYGNNSSFVPSEAAKSLQATDDKRRRLPYAFFIDVQETPWYEIVYVVQLGSMISVGLTCVGVDTTGPLLILIACGYFDTVRSRIENSYSFESPSSLPVLASLSIATKTKIATETTSVTRTESSSRNVGMKNFRTCLNHHQLLLKLCEDIENLTNIMFLIQLITSTYNISLIGFKIVEDNPGKVKFVTQLGIFIIQLFLCNWPPDLLRSKSEAIGHAGYSMPWYRYPRNLRNPVNMLLIRGQKPVRLTAGKFIELSLETFASMISTAASFFTMIRSMN</sequence>
<comment type="caution">
    <text evidence="10">Lacks conserved residue(s) required for the propagation of feature annotation.</text>
</comment>
<dbReference type="GeneID" id="117230748"/>
<dbReference type="GO" id="GO:0004984">
    <property type="term" value="F:olfactory receptor activity"/>
    <property type="evidence" value="ECO:0007669"/>
    <property type="project" value="InterPro"/>
</dbReference>
<keyword evidence="4 10" id="KW-0812">Transmembrane</keyword>
<dbReference type="PANTHER" id="PTHR21137:SF35">
    <property type="entry name" value="ODORANT RECEPTOR 19A-RELATED"/>
    <property type="match status" value="1"/>
</dbReference>
<evidence type="ECO:0000256" key="8">
    <source>
        <dbReference type="ARBA" id="ARBA00023170"/>
    </source>
</evidence>
<reference evidence="12" key="1">
    <citation type="submission" date="2025-08" db="UniProtKB">
        <authorList>
            <consortium name="RefSeq"/>
        </authorList>
    </citation>
    <scope>IDENTIFICATION</scope>
    <source>
        <tissue evidence="12">Muscle</tissue>
    </source>
</reference>
<dbReference type="KEGG" id="bvk:117230748"/>
<proteinExistence type="inferred from homology"/>
<dbReference type="InterPro" id="IPR004117">
    <property type="entry name" value="7tm6_olfct_rcpt"/>
</dbReference>
<keyword evidence="8 10" id="KW-0675">Receptor</keyword>
<evidence type="ECO:0000256" key="3">
    <source>
        <dbReference type="ARBA" id="ARBA00022606"/>
    </source>
</evidence>
<organism evidence="11 12">
    <name type="scientific">Bombus vosnesenskii</name>
    <dbReference type="NCBI Taxonomy" id="207650"/>
    <lineage>
        <taxon>Eukaryota</taxon>
        <taxon>Metazoa</taxon>
        <taxon>Ecdysozoa</taxon>
        <taxon>Arthropoda</taxon>
        <taxon>Hexapoda</taxon>
        <taxon>Insecta</taxon>
        <taxon>Pterygota</taxon>
        <taxon>Neoptera</taxon>
        <taxon>Endopterygota</taxon>
        <taxon>Hymenoptera</taxon>
        <taxon>Apocrita</taxon>
        <taxon>Aculeata</taxon>
        <taxon>Apoidea</taxon>
        <taxon>Anthophila</taxon>
        <taxon>Apidae</taxon>
        <taxon>Bombus</taxon>
        <taxon>Pyrobombus</taxon>
    </lineage>
</organism>
<feature type="transmembrane region" description="Helical" evidence="10">
    <location>
        <begin position="37"/>
        <end position="57"/>
    </location>
</feature>
<accession>A0A6J3JWA4</accession>
<keyword evidence="6 10" id="KW-1133">Transmembrane helix</keyword>
<dbReference type="GO" id="GO:0007165">
    <property type="term" value="P:signal transduction"/>
    <property type="evidence" value="ECO:0007669"/>
    <property type="project" value="UniProtKB-KW"/>
</dbReference>
<evidence type="ECO:0000313" key="12">
    <source>
        <dbReference type="RefSeq" id="XP_033344380.1"/>
    </source>
</evidence>
<dbReference type="RefSeq" id="XP_033344380.1">
    <property type="nucleotide sequence ID" value="XM_033488489.1"/>
</dbReference>
<dbReference type="Pfam" id="PF02949">
    <property type="entry name" value="7tm_6"/>
    <property type="match status" value="1"/>
</dbReference>
<evidence type="ECO:0000256" key="5">
    <source>
        <dbReference type="ARBA" id="ARBA00022725"/>
    </source>
</evidence>
<comment type="similarity">
    <text evidence="10">Belongs to the insect chemoreceptor superfamily. Heteromeric odorant receptor channel (TC 1.A.69) family.</text>
</comment>
<keyword evidence="5 10" id="KW-0552">Olfaction</keyword>
<evidence type="ECO:0000256" key="6">
    <source>
        <dbReference type="ARBA" id="ARBA00022989"/>
    </source>
</evidence>
<evidence type="ECO:0000313" key="11">
    <source>
        <dbReference type="Proteomes" id="UP000504631"/>
    </source>
</evidence>
<evidence type="ECO:0000256" key="1">
    <source>
        <dbReference type="ARBA" id="ARBA00004651"/>
    </source>
</evidence>
<keyword evidence="3 10" id="KW-0716">Sensory transduction</keyword>
<name>A0A6J3JWA4_9HYME</name>
<evidence type="ECO:0000256" key="4">
    <source>
        <dbReference type="ARBA" id="ARBA00022692"/>
    </source>
</evidence>
<comment type="subcellular location">
    <subcellularLocation>
        <location evidence="1 10">Cell membrane</location>
        <topology evidence="1 10">Multi-pass membrane protein</topology>
    </subcellularLocation>
</comment>
<gene>
    <name evidence="12" type="primary">LOC117230748</name>
</gene>
<dbReference type="GO" id="GO:0005886">
    <property type="term" value="C:plasma membrane"/>
    <property type="evidence" value="ECO:0007669"/>
    <property type="project" value="UniProtKB-SubCell"/>
</dbReference>
<dbReference type="Proteomes" id="UP000504631">
    <property type="component" value="Unplaced"/>
</dbReference>
<evidence type="ECO:0000256" key="10">
    <source>
        <dbReference type="RuleBase" id="RU351113"/>
    </source>
</evidence>
<evidence type="ECO:0000256" key="7">
    <source>
        <dbReference type="ARBA" id="ARBA00023136"/>
    </source>
</evidence>
<protein>
    <recommendedName>
        <fullName evidence="10">Odorant receptor</fullName>
    </recommendedName>
</protein>
<feature type="transmembrane region" description="Helical" evidence="10">
    <location>
        <begin position="128"/>
        <end position="151"/>
    </location>
</feature>
<keyword evidence="2" id="KW-1003">Cell membrane</keyword>